<evidence type="ECO:0000256" key="8">
    <source>
        <dbReference type="ARBA" id="ARBA00022989"/>
    </source>
</evidence>
<sequence length="157" mass="17177">MTRKQRRLILIGSSLGVLAVAVALMLFSLRESIVFFNSPTDIADNKSARGARVRLGGIVKPGSLERGDNMLVRFDVTDGNREIPVSYQGIVPDLFREGQGVVAEGRIEPNGTFNADTVLAKHDENYMPKEVVDTLKKQGHWQEGMGKNVVPAKASAR</sequence>
<comment type="similarity">
    <text evidence="12">Belongs to the CcmE/CycJ family.</text>
</comment>
<keyword evidence="6 12" id="KW-0201">Cytochrome c-type biogenesis</keyword>
<comment type="function">
    <text evidence="11 12">Heme chaperone required for the biogenesis of c-type cytochromes. Transiently binds heme delivered by CcmC and transfers the heme to apo-cytochromes in a process facilitated by CcmF and CcmH.</text>
</comment>
<proteinExistence type="inferred from homology"/>
<feature type="binding site" description="axial binding residue" evidence="12 13">
    <location>
        <position position="126"/>
    </location>
    <ligand>
        <name>heme</name>
        <dbReference type="ChEBI" id="CHEBI:30413"/>
    </ligand>
    <ligandPart>
        <name>Fe</name>
        <dbReference type="ChEBI" id="CHEBI:18248"/>
    </ligandPart>
</feature>
<evidence type="ECO:0000256" key="9">
    <source>
        <dbReference type="ARBA" id="ARBA00023004"/>
    </source>
</evidence>
<dbReference type="NCBIfam" id="NF009731">
    <property type="entry name" value="PRK13254.1-5"/>
    <property type="match status" value="1"/>
</dbReference>
<accession>A0A975RZ12</accession>
<keyword evidence="15" id="KW-1185">Reference proteome</keyword>
<evidence type="ECO:0000256" key="3">
    <source>
        <dbReference type="ARBA" id="ARBA00022617"/>
    </source>
</evidence>
<evidence type="ECO:0000256" key="1">
    <source>
        <dbReference type="ARBA" id="ARBA00004533"/>
    </source>
</evidence>
<evidence type="ECO:0000256" key="5">
    <source>
        <dbReference type="ARBA" id="ARBA00022723"/>
    </source>
</evidence>
<keyword evidence="10 12" id="KW-0472">Membrane</keyword>
<evidence type="ECO:0000313" key="15">
    <source>
        <dbReference type="Proteomes" id="UP000676951"/>
    </source>
</evidence>
<dbReference type="GO" id="GO:0005886">
    <property type="term" value="C:plasma membrane"/>
    <property type="evidence" value="ECO:0007669"/>
    <property type="project" value="UniProtKB-SubCell"/>
</dbReference>
<dbReference type="GO" id="GO:0017004">
    <property type="term" value="P:cytochrome complex assembly"/>
    <property type="evidence" value="ECO:0007669"/>
    <property type="project" value="UniProtKB-KW"/>
</dbReference>
<dbReference type="PANTHER" id="PTHR34128:SF2">
    <property type="entry name" value="CYTOCHROME C-TYPE BIOGENESIS PROTEIN CCME HOMOLOG, MITOCHONDRIAL"/>
    <property type="match status" value="1"/>
</dbReference>
<evidence type="ECO:0000256" key="13">
    <source>
        <dbReference type="PIRSR" id="PIRSR604329-50"/>
    </source>
</evidence>
<comment type="subcellular location">
    <subcellularLocation>
        <location evidence="1">Cell inner membrane</location>
    </subcellularLocation>
    <subcellularLocation>
        <location evidence="12">Cell membrane</location>
        <topology evidence="12">Single-pass type II membrane protein</topology>
    </subcellularLocation>
</comment>
<feature type="binding site" description="covalent" evidence="12 13">
    <location>
        <position position="122"/>
    </location>
    <ligand>
        <name>heme</name>
        <dbReference type="ChEBI" id="CHEBI:30413"/>
    </ligand>
</feature>
<reference evidence="14 15" key="1">
    <citation type="submission" date="2021-06" db="EMBL/GenBank/DDBJ databases">
        <title>Bradyrhizobium sp. S2-11-4 Genome sequencing.</title>
        <authorList>
            <person name="Jin L."/>
        </authorList>
    </citation>
    <scope>NUCLEOTIDE SEQUENCE [LARGE SCALE GENOMIC DNA]</scope>
    <source>
        <strain evidence="14 15">S2-11-4</strain>
    </source>
</reference>
<dbReference type="GO" id="GO:0046872">
    <property type="term" value="F:metal ion binding"/>
    <property type="evidence" value="ECO:0007669"/>
    <property type="project" value="UniProtKB-KW"/>
</dbReference>
<name>A0A975RZ12_9BRAD</name>
<evidence type="ECO:0000256" key="11">
    <source>
        <dbReference type="ARBA" id="ARBA00056663"/>
    </source>
</evidence>
<dbReference type="NCBIfam" id="NF009729">
    <property type="entry name" value="PRK13254.1-3"/>
    <property type="match status" value="1"/>
</dbReference>
<keyword evidence="9 12" id="KW-0408">Iron</keyword>
<dbReference type="Gene3D" id="2.40.50.140">
    <property type="entry name" value="Nucleic acid-binding proteins"/>
    <property type="match status" value="1"/>
</dbReference>
<dbReference type="GO" id="GO:0017003">
    <property type="term" value="P:protein-heme linkage"/>
    <property type="evidence" value="ECO:0007669"/>
    <property type="project" value="UniProtKB-UniRule"/>
</dbReference>
<dbReference type="RefSeq" id="WP_215605506.1">
    <property type="nucleotide sequence ID" value="NZ_CP076136.1"/>
</dbReference>
<keyword evidence="5 12" id="KW-0479">Metal-binding</keyword>
<dbReference type="EMBL" id="CP076136">
    <property type="protein sequence ID" value="QWG24763.1"/>
    <property type="molecule type" value="Genomic_DNA"/>
</dbReference>
<feature type="topological domain" description="Cytoplasmic" evidence="12">
    <location>
        <begin position="1"/>
        <end position="7"/>
    </location>
</feature>
<dbReference type="SUPFAM" id="SSF82093">
    <property type="entry name" value="Heme chaperone CcmE"/>
    <property type="match status" value="1"/>
</dbReference>
<evidence type="ECO:0000256" key="10">
    <source>
        <dbReference type="ARBA" id="ARBA00023136"/>
    </source>
</evidence>
<evidence type="ECO:0000256" key="6">
    <source>
        <dbReference type="ARBA" id="ARBA00022748"/>
    </source>
</evidence>
<dbReference type="AlphaFoldDB" id="A0A975RZ12"/>
<dbReference type="InterPro" id="IPR012340">
    <property type="entry name" value="NA-bd_OB-fold"/>
</dbReference>
<dbReference type="NCBIfam" id="NF009727">
    <property type="entry name" value="PRK13254.1-1"/>
    <property type="match status" value="1"/>
</dbReference>
<keyword evidence="8 12" id="KW-1133">Transmembrane helix</keyword>
<evidence type="ECO:0000313" key="14">
    <source>
        <dbReference type="EMBL" id="QWG24763.1"/>
    </source>
</evidence>
<dbReference type="FunFam" id="2.40.50.140:FF:000104">
    <property type="entry name" value="Cytochrome c-type biogenesis protein CcmE"/>
    <property type="match status" value="1"/>
</dbReference>
<dbReference type="PANTHER" id="PTHR34128">
    <property type="entry name" value="CYTOCHROME C-TYPE BIOGENESIS PROTEIN CCME HOMOLOG, MITOCHONDRIAL"/>
    <property type="match status" value="1"/>
</dbReference>
<evidence type="ECO:0000256" key="12">
    <source>
        <dbReference type="HAMAP-Rule" id="MF_01959"/>
    </source>
</evidence>
<protein>
    <recommendedName>
        <fullName evidence="12">Cytochrome c-type biogenesis protein CcmE</fullName>
    </recommendedName>
    <alternativeName>
        <fullName evidence="12">Cytochrome c maturation protein E</fullName>
    </alternativeName>
    <alternativeName>
        <fullName evidence="12">Heme chaperone CcmE</fullName>
    </alternativeName>
</protein>
<evidence type="ECO:0000256" key="2">
    <source>
        <dbReference type="ARBA" id="ARBA00022475"/>
    </source>
</evidence>
<feature type="topological domain" description="Extracellular" evidence="12">
    <location>
        <begin position="29"/>
        <end position="157"/>
    </location>
</feature>
<dbReference type="Proteomes" id="UP000676951">
    <property type="component" value="Chromosome"/>
</dbReference>
<evidence type="ECO:0000256" key="7">
    <source>
        <dbReference type="ARBA" id="ARBA00022968"/>
    </source>
</evidence>
<dbReference type="InterPro" id="IPR004329">
    <property type="entry name" value="CcmE"/>
</dbReference>
<keyword evidence="3 12" id="KW-0349">Heme</keyword>
<gene>
    <name evidence="12 14" type="primary">ccmE</name>
    <name evidence="12" type="synonym">cycJ</name>
    <name evidence="14" type="ORF">KMZ93_07695</name>
</gene>
<keyword evidence="2 12" id="KW-1003">Cell membrane</keyword>
<dbReference type="Pfam" id="PF03100">
    <property type="entry name" value="CcmE"/>
    <property type="match status" value="1"/>
</dbReference>
<dbReference type="InterPro" id="IPR036127">
    <property type="entry name" value="CcmE-like_sf"/>
</dbReference>
<keyword evidence="4 12" id="KW-0812">Transmembrane</keyword>
<organism evidence="14 15">
    <name type="scientific">Bradyrhizobium sediminis</name>
    <dbReference type="NCBI Taxonomy" id="2840469"/>
    <lineage>
        <taxon>Bacteria</taxon>
        <taxon>Pseudomonadati</taxon>
        <taxon>Pseudomonadota</taxon>
        <taxon>Alphaproteobacteria</taxon>
        <taxon>Hyphomicrobiales</taxon>
        <taxon>Nitrobacteraceae</taxon>
        <taxon>Bradyrhizobium</taxon>
    </lineage>
</organism>
<dbReference type="GO" id="GO:0020037">
    <property type="term" value="F:heme binding"/>
    <property type="evidence" value="ECO:0007669"/>
    <property type="project" value="InterPro"/>
</dbReference>
<keyword evidence="7 12" id="KW-0735">Signal-anchor</keyword>
<dbReference type="HAMAP" id="MF_01959">
    <property type="entry name" value="CcmE"/>
    <property type="match status" value="1"/>
</dbReference>
<evidence type="ECO:0000256" key="4">
    <source>
        <dbReference type="ARBA" id="ARBA00022692"/>
    </source>
</evidence>